<protein>
    <recommendedName>
        <fullName evidence="2">DUF223 domain-containing protein</fullName>
    </recommendedName>
</protein>
<accession>A0A8S9IKX2</accession>
<evidence type="ECO:0000313" key="1">
    <source>
        <dbReference type="EMBL" id="KAF2570568.1"/>
    </source>
</evidence>
<sequence>MPPLTLSKFSQILIPMEPTHNYSSSTERPSSEKTIVFSASAEPIGKSTICNSPSSTEPASSEKIFVSSVSAKPNGKSIASSATAMKPSVHVSVATANPMNPVASTGLSPAHGDQVMLFRDVSLGPHEAEMRFRLIHLWEARNPNTKILIGQEMLLIDEEELLFRVFVPASRVGTFDFSAGSVYKLTNFFGSRSKFQYRVADHNATVSFSWNSSLSVLENPPVLFPVDRFRFHIYDQFRANCDSKGDLYDFVGHMKLVNGQTITDHIVLDEADITEKRHLCVHVQSLEPVMKLNLWDQAASDFC</sequence>
<proteinExistence type="predicted"/>
<dbReference type="AlphaFoldDB" id="A0A8S9IKX2"/>
<reference evidence="1" key="1">
    <citation type="submission" date="2019-12" db="EMBL/GenBank/DDBJ databases">
        <title>Genome sequencing and annotation of Brassica cretica.</title>
        <authorList>
            <person name="Studholme D.J."/>
            <person name="Sarris P.F."/>
        </authorList>
    </citation>
    <scope>NUCLEOTIDE SEQUENCE</scope>
    <source>
        <strain evidence="1">PFS-102/07</strain>
        <tissue evidence="1">Leaf</tissue>
    </source>
</reference>
<name>A0A8S9IKX2_BRACR</name>
<organism evidence="1">
    <name type="scientific">Brassica cretica</name>
    <name type="common">Mustard</name>
    <dbReference type="NCBI Taxonomy" id="69181"/>
    <lineage>
        <taxon>Eukaryota</taxon>
        <taxon>Viridiplantae</taxon>
        <taxon>Streptophyta</taxon>
        <taxon>Embryophyta</taxon>
        <taxon>Tracheophyta</taxon>
        <taxon>Spermatophyta</taxon>
        <taxon>Magnoliopsida</taxon>
        <taxon>eudicotyledons</taxon>
        <taxon>Gunneridae</taxon>
        <taxon>Pentapetalae</taxon>
        <taxon>rosids</taxon>
        <taxon>malvids</taxon>
        <taxon>Brassicales</taxon>
        <taxon>Brassicaceae</taxon>
        <taxon>Brassiceae</taxon>
        <taxon>Brassica</taxon>
    </lineage>
</organism>
<evidence type="ECO:0008006" key="2">
    <source>
        <dbReference type="Google" id="ProtNLM"/>
    </source>
</evidence>
<dbReference type="EMBL" id="QGKY02001015">
    <property type="protein sequence ID" value="KAF2570568.1"/>
    <property type="molecule type" value="Genomic_DNA"/>
</dbReference>
<gene>
    <name evidence="1" type="ORF">F2Q70_00001739</name>
</gene>
<comment type="caution">
    <text evidence="1">The sequence shown here is derived from an EMBL/GenBank/DDBJ whole genome shotgun (WGS) entry which is preliminary data.</text>
</comment>